<protein>
    <submittedName>
        <fullName evidence="2">Type VI secretion protein</fullName>
    </submittedName>
</protein>
<organism evidence="2 3">
    <name type="scientific">Robbsia andropogonis</name>
    <dbReference type="NCBI Taxonomy" id="28092"/>
    <lineage>
        <taxon>Bacteria</taxon>
        <taxon>Pseudomonadati</taxon>
        <taxon>Pseudomonadota</taxon>
        <taxon>Betaproteobacteria</taxon>
        <taxon>Burkholderiales</taxon>
        <taxon>Burkholderiaceae</taxon>
        <taxon>Robbsia</taxon>
    </lineage>
</organism>
<proteinExistence type="predicted"/>
<dbReference type="NCBIfam" id="TIGR03358">
    <property type="entry name" value="VI_chp_5"/>
    <property type="match status" value="1"/>
</dbReference>
<comment type="caution">
    <text evidence="2">The sequence shown here is derived from an EMBL/GenBank/DDBJ whole genome shotgun (WGS) entry which is preliminary data.</text>
</comment>
<keyword evidence="3" id="KW-1185">Reference proteome</keyword>
<dbReference type="Proteomes" id="UP000033618">
    <property type="component" value="Unassembled WGS sequence"/>
</dbReference>
<dbReference type="EMBL" id="LAQU01000001">
    <property type="protein sequence ID" value="KKB65346.1"/>
    <property type="molecule type" value="Genomic_DNA"/>
</dbReference>
<name>A0A0F5K5D8_9BURK</name>
<feature type="compositionally biased region" description="Basic and acidic residues" evidence="1">
    <location>
        <begin position="169"/>
        <end position="178"/>
    </location>
</feature>
<dbReference type="InterPro" id="IPR008312">
    <property type="entry name" value="T6SS_TssB1"/>
</dbReference>
<evidence type="ECO:0000313" key="3">
    <source>
        <dbReference type="Proteomes" id="UP000033618"/>
    </source>
</evidence>
<evidence type="ECO:0000313" key="2">
    <source>
        <dbReference type="EMBL" id="KKB65346.1"/>
    </source>
</evidence>
<feature type="region of interest" description="Disordered" evidence="1">
    <location>
        <begin position="157"/>
        <end position="178"/>
    </location>
</feature>
<dbReference type="Pfam" id="PF05591">
    <property type="entry name" value="T6SS_VipA"/>
    <property type="match status" value="1"/>
</dbReference>
<dbReference type="STRING" id="28092.WM40_01805"/>
<dbReference type="RefSeq" id="WP_024905561.1">
    <property type="nucleotide sequence ID" value="NZ_CADFGU010000010.1"/>
</dbReference>
<dbReference type="PANTHER" id="PTHR35850:SF1">
    <property type="entry name" value="TYPE VI SECRETION SYSTEM SHEATH PROTEIN TSSB1"/>
    <property type="match status" value="1"/>
</dbReference>
<dbReference type="PANTHER" id="PTHR35850">
    <property type="entry name" value="CYTOPLASMIC PROTEIN-RELATED"/>
    <property type="match status" value="1"/>
</dbReference>
<evidence type="ECO:0000256" key="1">
    <source>
        <dbReference type="SAM" id="MobiDB-lite"/>
    </source>
</evidence>
<sequence>MAKKESVQKRLQKVRPPRVQLSYEVERGDAIEIKELPFVVGVVADLAGQSEVEQPKLRDRKFVNIDRDNFDDVMKAVEPRAAFQVENRLSDAGGKFGVDLKFKSIDDFSPDAVVQQIEPLRKLIEARSKLADLRNKMAGNDKLEDLLSDVLHNTEQLQALGRQPSTDVTGRKGEDDAS</sequence>
<feature type="compositionally biased region" description="Polar residues" evidence="1">
    <location>
        <begin position="157"/>
        <end position="168"/>
    </location>
</feature>
<dbReference type="AlphaFoldDB" id="A0A0F5K5D8"/>
<dbReference type="PATRIC" id="fig|28092.6.peg.417"/>
<dbReference type="OrthoDB" id="9789942at2"/>
<reference evidence="2 3" key="1">
    <citation type="submission" date="2015-03" db="EMBL/GenBank/DDBJ databases">
        <title>Draft Genome Sequence of Burkholderia andropogonis type strain ICMP2807, isolated from Sorghum bicolor.</title>
        <authorList>
            <person name="Lopes-Santos L."/>
            <person name="Castro D.B."/>
            <person name="Ottoboni L.M."/>
            <person name="Park D."/>
            <person name="Weirc B.S."/>
            <person name="Destefano S.A."/>
        </authorList>
    </citation>
    <scope>NUCLEOTIDE SEQUENCE [LARGE SCALE GENOMIC DNA]</scope>
    <source>
        <strain evidence="2 3">ICMP2807</strain>
    </source>
</reference>
<gene>
    <name evidence="2" type="ORF">WM40_01805</name>
</gene>
<accession>A0A0F5K5D8</accession>
<dbReference type="PIRSF" id="PIRSF028301">
    <property type="entry name" value="UCP028301"/>
    <property type="match status" value="1"/>
</dbReference>